<gene>
    <name evidence="2" type="ORF">URODEC1_LOCUS63986</name>
</gene>
<feature type="transmembrane region" description="Helical" evidence="1">
    <location>
        <begin position="30"/>
        <end position="56"/>
    </location>
</feature>
<dbReference type="EMBL" id="OZ075135">
    <property type="protein sequence ID" value="CAL4998773.1"/>
    <property type="molecule type" value="Genomic_DNA"/>
</dbReference>
<evidence type="ECO:0000256" key="1">
    <source>
        <dbReference type="SAM" id="Phobius"/>
    </source>
</evidence>
<dbReference type="Proteomes" id="UP001497457">
    <property type="component" value="Chromosome 25rd"/>
</dbReference>
<keyword evidence="1" id="KW-0812">Transmembrane</keyword>
<evidence type="ECO:0000313" key="3">
    <source>
        <dbReference type="Proteomes" id="UP001497457"/>
    </source>
</evidence>
<keyword evidence="1" id="KW-0472">Membrane</keyword>
<organism evidence="2 3">
    <name type="scientific">Urochloa decumbens</name>
    <dbReference type="NCBI Taxonomy" id="240449"/>
    <lineage>
        <taxon>Eukaryota</taxon>
        <taxon>Viridiplantae</taxon>
        <taxon>Streptophyta</taxon>
        <taxon>Embryophyta</taxon>
        <taxon>Tracheophyta</taxon>
        <taxon>Spermatophyta</taxon>
        <taxon>Magnoliopsida</taxon>
        <taxon>Liliopsida</taxon>
        <taxon>Poales</taxon>
        <taxon>Poaceae</taxon>
        <taxon>PACMAD clade</taxon>
        <taxon>Panicoideae</taxon>
        <taxon>Panicodae</taxon>
        <taxon>Paniceae</taxon>
        <taxon>Melinidinae</taxon>
        <taxon>Urochloa</taxon>
    </lineage>
</organism>
<accession>A0ABC9BDZ5</accession>
<name>A0ABC9BDZ5_9POAL</name>
<reference evidence="3" key="1">
    <citation type="submission" date="2024-06" db="EMBL/GenBank/DDBJ databases">
        <authorList>
            <person name="Ryan C."/>
        </authorList>
    </citation>
    <scope>NUCLEOTIDE SEQUENCE [LARGE SCALE GENOMIC DNA]</scope>
</reference>
<proteinExistence type="predicted"/>
<feature type="transmembrane region" description="Helical" evidence="1">
    <location>
        <begin position="134"/>
        <end position="153"/>
    </location>
</feature>
<sequence>MAAAVAIAAAAATAEQPTPYRRPDLTVAKVVVLLCLTSLSAAFAAGAGAAVLAFAACGDGEACTAVFHVLGATCTRALLLAALLAPIAPALVARAAVWDAGLREELIGGLVRHLQTARAPVGVILREPVVRASVTAFAFMLLSAIGCLVLEGLSPAKGSRTDRIGAMLIVVGQVGSASISCFIAFPLMGLKLWRMKLGDAAVADSNV</sequence>
<reference evidence="2 3" key="2">
    <citation type="submission" date="2024-10" db="EMBL/GenBank/DDBJ databases">
        <authorList>
            <person name="Ryan C."/>
        </authorList>
    </citation>
    <scope>NUCLEOTIDE SEQUENCE [LARGE SCALE GENOMIC DNA]</scope>
</reference>
<protein>
    <submittedName>
        <fullName evidence="2">Uncharacterized protein</fullName>
    </submittedName>
</protein>
<evidence type="ECO:0000313" key="2">
    <source>
        <dbReference type="EMBL" id="CAL4998773.1"/>
    </source>
</evidence>
<keyword evidence="1" id="KW-1133">Transmembrane helix</keyword>
<keyword evidence="3" id="KW-1185">Reference proteome</keyword>
<dbReference type="AlphaFoldDB" id="A0ABC9BDZ5"/>
<feature type="transmembrane region" description="Helical" evidence="1">
    <location>
        <begin position="165"/>
        <end position="188"/>
    </location>
</feature>